<keyword evidence="2" id="KW-0808">Transferase</keyword>
<dbReference type="RefSeq" id="WP_342594289.1">
    <property type="nucleotide sequence ID" value="NZ_CP151919.1"/>
</dbReference>
<dbReference type="Pfam" id="PF01636">
    <property type="entry name" value="APH"/>
    <property type="match status" value="1"/>
</dbReference>
<dbReference type="InterPro" id="IPR002575">
    <property type="entry name" value="Aminoglycoside_PTrfase"/>
</dbReference>
<protein>
    <submittedName>
        <fullName evidence="2">Aminoglycoside phosphotransferase family protein</fullName>
        <ecNumber evidence="2">2.7.1.-</ecNumber>
    </submittedName>
</protein>
<dbReference type="SUPFAM" id="SSF56112">
    <property type="entry name" value="Protein kinase-like (PK-like)"/>
    <property type="match status" value="1"/>
</dbReference>
<dbReference type="GO" id="GO:0016740">
    <property type="term" value="F:transferase activity"/>
    <property type="evidence" value="ECO:0007669"/>
    <property type="project" value="UniProtKB-KW"/>
</dbReference>
<dbReference type="EC" id="2.7.1.-" evidence="2"/>
<dbReference type="Gene3D" id="3.90.1200.10">
    <property type="match status" value="1"/>
</dbReference>
<evidence type="ECO:0000313" key="3">
    <source>
        <dbReference type="Proteomes" id="UP001453229"/>
    </source>
</evidence>
<name>A0ABZ3CPG3_9GAMM</name>
<feature type="domain" description="Aminoglycoside phosphotransferase" evidence="1">
    <location>
        <begin position="145"/>
        <end position="348"/>
    </location>
</feature>
<reference evidence="2 3" key="1">
    <citation type="submission" date="2024-04" db="EMBL/GenBank/DDBJ databases">
        <title>Salinicola lusitanus LLJ914,a marine bacterium isolated from the Okinawa Trough.</title>
        <authorList>
            <person name="Li J."/>
        </authorList>
    </citation>
    <scope>NUCLEOTIDE SEQUENCE [LARGE SCALE GENOMIC DNA]</scope>
    <source>
        <strain evidence="2 3">LLJ914</strain>
    </source>
</reference>
<evidence type="ECO:0000313" key="2">
    <source>
        <dbReference type="EMBL" id="XAD53059.1"/>
    </source>
</evidence>
<organism evidence="2 3">
    <name type="scientific">Salinicola lusitanus</name>
    <dbReference type="NCBI Taxonomy" id="1949085"/>
    <lineage>
        <taxon>Bacteria</taxon>
        <taxon>Pseudomonadati</taxon>
        <taxon>Pseudomonadota</taxon>
        <taxon>Gammaproteobacteria</taxon>
        <taxon>Oceanospirillales</taxon>
        <taxon>Halomonadaceae</taxon>
        <taxon>Salinicola</taxon>
    </lineage>
</organism>
<keyword evidence="3" id="KW-1185">Reference proteome</keyword>
<proteinExistence type="predicted"/>
<gene>
    <name evidence="2" type="ORF">AAGT95_14570</name>
</gene>
<dbReference type="EMBL" id="CP151919">
    <property type="protein sequence ID" value="XAD53059.1"/>
    <property type="molecule type" value="Genomic_DNA"/>
</dbReference>
<accession>A0ABZ3CPG3</accession>
<sequence>MPGFVDEVSQQFVRGWHVDDDRRAGPRAVLVSINGEARYCALCQEPRPDVVEAGITTRSDVGFLAPIPLQPGDLVRVSALDSGRLLNDGLAVVMADDAADGFIDVESGMSHPVLGPWIAPLRPHLDVRAFRPLPGQTGQFSALEVRTADARYIVHCQLPRAYALGLERLYRQVLAPGGIAAPSLKAVIDHGETASLVVERIEGQPLVAYREGRETAFRDTLDSLEWLAQIGRPDGWSDRDLGRRGRRALNRMITDVCLAALKRRRWQELERLLKMALVVYRLPRVFSHGDLHPQNVLIQESTGAPIFIDWDHAGMLPVGCDLARLLLSVPPRLAEAWIEEAQGREGAPRRDALRLGWLVMTYFALSRRHPDFHATEESRYLHQRYAESRCRKRPGFGAISQRQ</sequence>
<evidence type="ECO:0000259" key="1">
    <source>
        <dbReference type="Pfam" id="PF01636"/>
    </source>
</evidence>
<dbReference type="Proteomes" id="UP001453229">
    <property type="component" value="Chromosome"/>
</dbReference>
<dbReference type="InterPro" id="IPR011009">
    <property type="entry name" value="Kinase-like_dom_sf"/>
</dbReference>